<dbReference type="Proteomes" id="UP001519460">
    <property type="component" value="Unassembled WGS sequence"/>
</dbReference>
<evidence type="ECO:0000313" key="2">
    <source>
        <dbReference type="EMBL" id="KAK7492295.1"/>
    </source>
</evidence>
<comment type="caution">
    <text evidence="2">The sequence shown here is derived from an EMBL/GenBank/DDBJ whole genome shotgun (WGS) entry which is preliminary data.</text>
</comment>
<name>A0ABD0KZM2_9CAEN</name>
<gene>
    <name evidence="2" type="ORF">BaRGS_00016392</name>
</gene>
<accession>A0ABD0KZM2</accession>
<proteinExistence type="predicted"/>
<reference evidence="2 3" key="1">
    <citation type="journal article" date="2023" name="Sci. Data">
        <title>Genome assembly of the Korean intertidal mud-creeper Batillaria attramentaria.</title>
        <authorList>
            <person name="Patra A.K."/>
            <person name="Ho P.T."/>
            <person name="Jun S."/>
            <person name="Lee S.J."/>
            <person name="Kim Y."/>
            <person name="Won Y.J."/>
        </authorList>
    </citation>
    <scope>NUCLEOTIDE SEQUENCE [LARGE SCALE GENOMIC DNA]</scope>
    <source>
        <strain evidence="2">Wonlab-2016</strain>
    </source>
</reference>
<protein>
    <submittedName>
        <fullName evidence="2">Uncharacterized protein</fullName>
    </submittedName>
</protein>
<feature type="compositionally biased region" description="Polar residues" evidence="1">
    <location>
        <begin position="59"/>
        <end position="73"/>
    </location>
</feature>
<dbReference type="EMBL" id="JACVVK020000104">
    <property type="protein sequence ID" value="KAK7492295.1"/>
    <property type="molecule type" value="Genomic_DNA"/>
</dbReference>
<evidence type="ECO:0000313" key="3">
    <source>
        <dbReference type="Proteomes" id="UP001519460"/>
    </source>
</evidence>
<sequence length="157" mass="17011">MQHLSATGCVTVPVADKSGCTSLDLLQAVISLQVWIAGSGGGGGYPQFALLSKPPTTPHPDTQNPSLYTTQPPSLKPVANHLDVERDVKSNKQATTCHTGAGDSKERRQCGSVRRTFKRETCWKGKGKTKQSFANLMSHQPVLLRGRWVHHSLHGCN</sequence>
<keyword evidence="3" id="KW-1185">Reference proteome</keyword>
<feature type="region of interest" description="Disordered" evidence="1">
    <location>
        <begin position="54"/>
        <end position="73"/>
    </location>
</feature>
<organism evidence="2 3">
    <name type="scientific">Batillaria attramentaria</name>
    <dbReference type="NCBI Taxonomy" id="370345"/>
    <lineage>
        <taxon>Eukaryota</taxon>
        <taxon>Metazoa</taxon>
        <taxon>Spiralia</taxon>
        <taxon>Lophotrochozoa</taxon>
        <taxon>Mollusca</taxon>
        <taxon>Gastropoda</taxon>
        <taxon>Caenogastropoda</taxon>
        <taxon>Sorbeoconcha</taxon>
        <taxon>Cerithioidea</taxon>
        <taxon>Batillariidae</taxon>
        <taxon>Batillaria</taxon>
    </lineage>
</organism>
<evidence type="ECO:0000256" key="1">
    <source>
        <dbReference type="SAM" id="MobiDB-lite"/>
    </source>
</evidence>
<dbReference type="AlphaFoldDB" id="A0ABD0KZM2"/>